<dbReference type="Pfam" id="PF00196">
    <property type="entry name" value="GerE"/>
    <property type="match status" value="1"/>
</dbReference>
<dbReference type="PROSITE" id="PS50043">
    <property type="entry name" value="HTH_LUXR_2"/>
    <property type="match status" value="1"/>
</dbReference>
<keyword evidence="1" id="KW-0547">Nucleotide-binding</keyword>
<dbReference type="EMBL" id="FONV01000003">
    <property type="protein sequence ID" value="SFE74625.1"/>
    <property type="molecule type" value="Genomic_DNA"/>
</dbReference>
<gene>
    <name evidence="5" type="ORF">SAMN05421541_103356</name>
</gene>
<dbReference type="SMART" id="SM00421">
    <property type="entry name" value="HTH_LUXR"/>
    <property type="match status" value="1"/>
</dbReference>
<dbReference type="PROSITE" id="PS00622">
    <property type="entry name" value="HTH_LUXR_1"/>
    <property type="match status" value="1"/>
</dbReference>
<dbReference type="Gene3D" id="1.25.40.10">
    <property type="entry name" value="Tetratricopeptide repeat domain"/>
    <property type="match status" value="1"/>
</dbReference>
<dbReference type="InterPro" id="IPR041664">
    <property type="entry name" value="AAA_16"/>
</dbReference>
<protein>
    <submittedName>
        <fullName evidence="5">Predicted ATPase</fullName>
    </submittedName>
</protein>
<dbReference type="Pfam" id="PF13191">
    <property type="entry name" value="AAA_16"/>
    <property type="match status" value="1"/>
</dbReference>
<reference evidence="5 6" key="1">
    <citation type="submission" date="2016-10" db="EMBL/GenBank/DDBJ databases">
        <authorList>
            <person name="de Groot N.N."/>
        </authorList>
    </citation>
    <scope>NUCLEOTIDE SEQUENCE [LARGE SCALE GENOMIC DNA]</scope>
    <source>
        <strain evidence="5 6">DSM 43019</strain>
    </source>
</reference>
<name>A0A1I2D2B7_9ACTN</name>
<dbReference type="GO" id="GO:0005524">
    <property type="term" value="F:ATP binding"/>
    <property type="evidence" value="ECO:0007669"/>
    <property type="project" value="UniProtKB-KW"/>
</dbReference>
<keyword evidence="6" id="KW-1185">Reference proteome</keyword>
<dbReference type="SUPFAM" id="SSF46894">
    <property type="entry name" value="C-terminal effector domain of the bipartite response regulators"/>
    <property type="match status" value="1"/>
</dbReference>
<dbReference type="PANTHER" id="PTHR16305:SF35">
    <property type="entry name" value="TRANSCRIPTIONAL ACTIVATOR DOMAIN"/>
    <property type="match status" value="1"/>
</dbReference>
<keyword evidence="2" id="KW-0067">ATP-binding</keyword>
<dbReference type="PANTHER" id="PTHR16305">
    <property type="entry name" value="TESTICULAR SOLUBLE ADENYLYL CYCLASE"/>
    <property type="match status" value="1"/>
</dbReference>
<dbReference type="AlphaFoldDB" id="A0A1I2D2B7"/>
<dbReference type="CDD" id="cd06170">
    <property type="entry name" value="LuxR_C_like"/>
    <property type="match status" value="1"/>
</dbReference>
<organism evidence="5 6">
    <name type="scientific">Actinoplanes philippinensis</name>
    <dbReference type="NCBI Taxonomy" id="35752"/>
    <lineage>
        <taxon>Bacteria</taxon>
        <taxon>Bacillati</taxon>
        <taxon>Actinomycetota</taxon>
        <taxon>Actinomycetes</taxon>
        <taxon>Micromonosporales</taxon>
        <taxon>Micromonosporaceae</taxon>
        <taxon>Actinoplanes</taxon>
    </lineage>
</organism>
<dbReference type="InterPro" id="IPR011990">
    <property type="entry name" value="TPR-like_helical_dom_sf"/>
</dbReference>
<dbReference type="GO" id="GO:0006355">
    <property type="term" value="P:regulation of DNA-templated transcription"/>
    <property type="evidence" value="ECO:0007669"/>
    <property type="project" value="InterPro"/>
</dbReference>
<evidence type="ECO:0000259" key="4">
    <source>
        <dbReference type="PROSITE" id="PS50043"/>
    </source>
</evidence>
<dbReference type="Gene3D" id="1.10.10.10">
    <property type="entry name" value="Winged helix-like DNA-binding domain superfamily/Winged helix DNA-binding domain"/>
    <property type="match status" value="1"/>
</dbReference>
<dbReference type="OrthoDB" id="5476461at2"/>
<dbReference type="RefSeq" id="WP_093611860.1">
    <property type="nucleotide sequence ID" value="NZ_BOMT01000004.1"/>
</dbReference>
<dbReference type="PRINTS" id="PR00038">
    <property type="entry name" value="HTHLUXR"/>
</dbReference>
<dbReference type="InterPro" id="IPR016032">
    <property type="entry name" value="Sig_transdc_resp-reg_C-effctor"/>
</dbReference>
<feature type="region of interest" description="Disordered" evidence="3">
    <location>
        <begin position="219"/>
        <end position="239"/>
    </location>
</feature>
<evidence type="ECO:0000256" key="2">
    <source>
        <dbReference type="ARBA" id="ARBA00022840"/>
    </source>
</evidence>
<evidence type="ECO:0000313" key="6">
    <source>
        <dbReference type="Proteomes" id="UP000199645"/>
    </source>
</evidence>
<feature type="domain" description="HTH luxR-type" evidence="4">
    <location>
        <begin position="767"/>
        <end position="832"/>
    </location>
</feature>
<proteinExistence type="predicted"/>
<dbReference type="InterPro" id="IPR036388">
    <property type="entry name" value="WH-like_DNA-bd_sf"/>
</dbReference>
<evidence type="ECO:0000256" key="1">
    <source>
        <dbReference type="ARBA" id="ARBA00022741"/>
    </source>
</evidence>
<dbReference type="GO" id="GO:0003677">
    <property type="term" value="F:DNA binding"/>
    <property type="evidence" value="ECO:0007669"/>
    <property type="project" value="InterPro"/>
</dbReference>
<dbReference type="SUPFAM" id="SSF48452">
    <property type="entry name" value="TPR-like"/>
    <property type="match status" value="1"/>
</dbReference>
<dbReference type="SUPFAM" id="SSF52540">
    <property type="entry name" value="P-loop containing nucleoside triphosphate hydrolases"/>
    <property type="match status" value="1"/>
</dbReference>
<evidence type="ECO:0000256" key="3">
    <source>
        <dbReference type="SAM" id="MobiDB-lite"/>
    </source>
</evidence>
<evidence type="ECO:0000313" key="5">
    <source>
        <dbReference type="EMBL" id="SFE74625.1"/>
    </source>
</evidence>
<dbReference type="STRING" id="35752.SAMN05421541_103356"/>
<dbReference type="InterPro" id="IPR000792">
    <property type="entry name" value="Tscrpt_reg_LuxR_C"/>
</dbReference>
<dbReference type="InterPro" id="IPR027417">
    <property type="entry name" value="P-loop_NTPase"/>
</dbReference>
<accession>A0A1I2D2B7</accession>
<dbReference type="Proteomes" id="UP000199645">
    <property type="component" value="Unassembled WGS sequence"/>
</dbReference>
<dbReference type="GO" id="GO:0005737">
    <property type="term" value="C:cytoplasm"/>
    <property type="evidence" value="ECO:0007669"/>
    <property type="project" value="TreeGrafter"/>
</dbReference>
<dbReference type="GO" id="GO:0004016">
    <property type="term" value="F:adenylate cyclase activity"/>
    <property type="evidence" value="ECO:0007669"/>
    <property type="project" value="TreeGrafter"/>
</dbReference>
<sequence>MELWERGDALAQLDELVRESRRSGRVALVAGEAGIGKSTLVAAFTRRCGPRARVLQGVCDPLVTPRALGPVHDIGRQVGGRLAERLGAGADRGEVLAALLDELSGPRARPLPVVIVEDAHWADEATTDLLVFLSRRIGRLAAMLVVTFRDDEVGPEHPLRVALAAMPREVVRRIPLPPLSEACVAEQAAHLGRDAAELFHLTGGNPLLVTELLAATPTTAEASRAGTPPESGTEVGQRSPAAVQDLVLARLRGLPEPARALARLVAVIPTRAEAAILGGRLREVQQCLDSGVLTRSGDGVAYRHELLRRVVEESLSPVARVALHREALDLLERAGDVDPARLAHHARPAGDRAAVLRHGTAAAVRAAGQGAHREAAAHYRAMLAYVSGLPPAEGAKLLEAYAVQAYLSGVAAEGLPACRDALRVWRGLGDRERTGDCLRWISRLAWWSGRGAEAREAAAEAVAVLEPGPPGRPLAMAYSNRSQLHMLAYEPDAAVEWGERARKLAADLGDTETELHARVNMASARMLSGDHAAAGQLRHLHREASAAGLTDHAARALVNLASALIEQSTTTDAPAAVEEALGYAVEHDLEGYVQYLLGLRAMIRFAAWDWAGALTDAEASLSRPSRGGVAVLPALVVRARIRSARGDDRALADLDTAAAHAYGLAELQWTAPVAAARSEYFRLAGDRERATAEALPVYEEAVARGHRWFAAELDRHLRLAGDALVSVPPEVLTALDRVEAVRAAAWLRAELRRQGVTGVPRGPRPATAADEAGLTARQAQVLALLADGLSNADIAARLTLSVKTVEHHVSAVLAKLGVTSRGQAAAAARRRPS</sequence>